<evidence type="ECO:0000256" key="2">
    <source>
        <dbReference type="ARBA" id="ARBA00022722"/>
    </source>
</evidence>
<dbReference type="GO" id="GO:0003676">
    <property type="term" value="F:nucleic acid binding"/>
    <property type="evidence" value="ECO:0007669"/>
    <property type="project" value="InterPro"/>
</dbReference>
<evidence type="ECO:0000256" key="1">
    <source>
        <dbReference type="ARBA" id="ARBA00022490"/>
    </source>
</evidence>
<organism evidence="7">
    <name type="scientific">bioreactor metagenome</name>
    <dbReference type="NCBI Taxonomy" id="1076179"/>
    <lineage>
        <taxon>unclassified sequences</taxon>
        <taxon>metagenomes</taxon>
        <taxon>ecological metagenomes</taxon>
    </lineage>
</organism>
<evidence type="ECO:0000313" key="7">
    <source>
        <dbReference type="EMBL" id="MPM46066.1"/>
    </source>
</evidence>
<evidence type="ECO:0000259" key="5">
    <source>
        <dbReference type="Pfam" id="PF02601"/>
    </source>
</evidence>
<comment type="caution">
    <text evidence="7">The sequence shown here is derived from an EMBL/GenBank/DDBJ whole genome shotgun (WGS) entry which is preliminary data.</text>
</comment>
<dbReference type="HAMAP" id="MF_00378">
    <property type="entry name" value="Exonuc_7_L"/>
    <property type="match status" value="1"/>
</dbReference>
<keyword evidence="1" id="KW-0963">Cytoplasm</keyword>
<dbReference type="GO" id="GO:0009318">
    <property type="term" value="C:exodeoxyribonuclease VII complex"/>
    <property type="evidence" value="ECO:0007669"/>
    <property type="project" value="InterPro"/>
</dbReference>
<feature type="domain" description="Exonuclease VII large subunit C-terminal" evidence="5">
    <location>
        <begin position="126"/>
        <end position="342"/>
    </location>
</feature>
<dbReference type="GO" id="GO:0006308">
    <property type="term" value="P:DNA catabolic process"/>
    <property type="evidence" value="ECO:0007669"/>
    <property type="project" value="InterPro"/>
</dbReference>
<dbReference type="NCBIfam" id="TIGR00237">
    <property type="entry name" value="xseA"/>
    <property type="match status" value="1"/>
</dbReference>
<dbReference type="Pfam" id="PF13742">
    <property type="entry name" value="tRNA_anti_2"/>
    <property type="match status" value="1"/>
</dbReference>
<dbReference type="PANTHER" id="PTHR30008">
    <property type="entry name" value="EXODEOXYRIBONUCLEASE 7 LARGE SUBUNIT"/>
    <property type="match status" value="1"/>
</dbReference>
<feature type="domain" description="OB-fold nucleic acid binding" evidence="6">
    <location>
        <begin position="7"/>
        <end position="103"/>
    </location>
</feature>
<dbReference type="InterPro" id="IPR025824">
    <property type="entry name" value="OB-fold_nuc-bd_dom"/>
</dbReference>
<evidence type="ECO:0000256" key="3">
    <source>
        <dbReference type="ARBA" id="ARBA00022801"/>
    </source>
</evidence>
<gene>
    <name evidence="7" type="primary">xseA_25</name>
    <name evidence="7" type="ORF">SDC9_92760</name>
</gene>
<name>A0A644ZZI2_9ZZZZ</name>
<dbReference type="InterPro" id="IPR020579">
    <property type="entry name" value="Exonuc_VII_lsu_C"/>
</dbReference>
<dbReference type="EC" id="3.1.11.6" evidence="7"/>
<protein>
    <submittedName>
        <fullName evidence="7">Exodeoxyribonuclease 7 large subunit</fullName>
        <ecNumber evidence="7">3.1.11.6</ecNumber>
    </submittedName>
</protein>
<dbReference type="GO" id="GO:0008855">
    <property type="term" value="F:exodeoxyribonuclease VII activity"/>
    <property type="evidence" value="ECO:0007669"/>
    <property type="project" value="UniProtKB-EC"/>
</dbReference>
<dbReference type="Pfam" id="PF02601">
    <property type="entry name" value="Exonuc_VII_L"/>
    <property type="match status" value="1"/>
</dbReference>
<dbReference type="EMBL" id="VSSQ01011127">
    <property type="protein sequence ID" value="MPM46066.1"/>
    <property type="molecule type" value="Genomic_DNA"/>
</dbReference>
<evidence type="ECO:0000259" key="6">
    <source>
        <dbReference type="Pfam" id="PF13742"/>
    </source>
</evidence>
<dbReference type="AlphaFoldDB" id="A0A644ZZI2"/>
<evidence type="ECO:0000256" key="4">
    <source>
        <dbReference type="ARBA" id="ARBA00022839"/>
    </source>
</evidence>
<keyword evidence="4" id="KW-0269">Exonuclease</keyword>
<dbReference type="PANTHER" id="PTHR30008:SF0">
    <property type="entry name" value="EXODEOXYRIBONUCLEASE 7 LARGE SUBUNIT"/>
    <property type="match status" value="1"/>
</dbReference>
<keyword evidence="3 7" id="KW-0378">Hydrolase</keyword>
<sequence length="403" mass="44114">MNERRIITVTELNRYMKTLIEGDAALASVWVRGELSNFTNHYKTGHMYMTVKDEGSAIRAVMFARDAAKLRFVPENGMKVLVQGRVAVYERDGQYQLYLREMEPDGIGALYLAFEQLKRKLAGEGLFDESRKRPLPKLPLKIGVITSPTGAAVRDIIHVLGRRFPMAQVLLYPVLVQGENAPPQIVEALKYFSNTKSADLVILGRGGGSIEELWASNDEGVARAMAACRVPVISAVGHETDFTIADFAADLRAPTPSAAAELAVPDAITLKTRFANLDARLLALVRNRLQSARTKVTDLSSRRVFRSPAVYIDDRRMAVMSMTAKLDSAMRLQGARRRHRLEVAAGKLDALSPLAVLGRGYAVVLREGTAVRSCTELSPGDGVDIMLGKGGARAAVTEVYDGK</sequence>
<keyword evidence="2" id="KW-0540">Nuclease</keyword>
<accession>A0A644ZZI2</accession>
<proteinExistence type="inferred from homology"/>
<dbReference type="InterPro" id="IPR003753">
    <property type="entry name" value="Exonuc_VII_L"/>
</dbReference>
<dbReference type="CDD" id="cd04489">
    <property type="entry name" value="ExoVII_LU_OBF"/>
    <property type="match status" value="1"/>
</dbReference>
<reference evidence="7" key="1">
    <citation type="submission" date="2019-08" db="EMBL/GenBank/DDBJ databases">
        <authorList>
            <person name="Kucharzyk K."/>
            <person name="Murdoch R.W."/>
            <person name="Higgins S."/>
            <person name="Loffler F."/>
        </authorList>
    </citation>
    <scope>NUCLEOTIDE SEQUENCE</scope>
</reference>